<reference evidence="1 2" key="1">
    <citation type="submission" date="2022-06" db="EMBL/GenBank/DDBJ databases">
        <title>Paraconexibacter antarcticus.</title>
        <authorList>
            <person name="Kim C.S."/>
        </authorList>
    </citation>
    <scope>NUCLEOTIDE SEQUENCE [LARGE SCALE GENOMIC DNA]</scope>
    <source>
        <strain evidence="1 2">02-257</strain>
    </source>
</reference>
<keyword evidence="2" id="KW-1185">Reference proteome</keyword>
<dbReference type="Pfam" id="PF13814">
    <property type="entry name" value="Replic_Relax"/>
    <property type="match status" value="1"/>
</dbReference>
<protein>
    <submittedName>
        <fullName evidence="1">Replication-relaxation family protein</fullName>
    </submittedName>
</protein>
<evidence type="ECO:0000313" key="2">
    <source>
        <dbReference type="Proteomes" id="UP001056035"/>
    </source>
</evidence>
<name>A0ABY5DTP7_9ACTN</name>
<dbReference type="RefSeq" id="WP_254570640.1">
    <property type="nucleotide sequence ID" value="NZ_CP098502.1"/>
</dbReference>
<accession>A0ABY5DTP7</accession>
<dbReference type="EMBL" id="CP098502">
    <property type="protein sequence ID" value="UTI63924.1"/>
    <property type="molecule type" value="Genomic_DNA"/>
</dbReference>
<organism evidence="1 2">
    <name type="scientific">Paraconexibacter antarcticus</name>
    <dbReference type="NCBI Taxonomy" id="2949664"/>
    <lineage>
        <taxon>Bacteria</taxon>
        <taxon>Bacillati</taxon>
        <taxon>Actinomycetota</taxon>
        <taxon>Thermoleophilia</taxon>
        <taxon>Solirubrobacterales</taxon>
        <taxon>Paraconexibacteraceae</taxon>
        <taxon>Paraconexibacter</taxon>
    </lineage>
</organism>
<sequence length="296" mass="31809">MTPATSTLSGRANLVLACLHQHRLLTTRQLHTMTNSGPRLRGTQQLLADLAGRGLISSVAVGGGRRGRELVFHLTPLGAGVVHVAPTPAEPRRKPVTPEMAAGPLQRHTLAVNQTGIAFMQAARQRGDECGPLAWRHEVAHRISPNRTDVVIADAVLRHQPVATAPGKGVAMDYRFIELDRATTAVDQLASKLGRYAELATYTPAGAARPGWARDYLALPELLVVFSGASPARLTLRAAHVVSLCRQRRGLGLDPAILVSLCELTDLTARGPYAPIFTRLHQPQIRCDWLGAEAGS</sequence>
<dbReference type="Proteomes" id="UP001056035">
    <property type="component" value="Chromosome"/>
</dbReference>
<gene>
    <name evidence="1" type="ORF">NBH00_21595</name>
</gene>
<evidence type="ECO:0000313" key="1">
    <source>
        <dbReference type="EMBL" id="UTI63924.1"/>
    </source>
</evidence>
<proteinExistence type="predicted"/>
<dbReference type="InterPro" id="IPR025855">
    <property type="entry name" value="Replic_Relax"/>
</dbReference>